<proteinExistence type="predicted"/>
<sequence length="133" mass="14938">MTSIMTCIFTNQQLCVLVTVNPIIVKGNSKRCKIVVTNEHMERITINLWGGFAESDSPLLEKLRDDQPIIGLCDVRVSINKGTYGISTIHVSSVLINPTFQKTLDLRASYRNSFTNMLGIIYLTSLPELMFKV</sequence>
<evidence type="ECO:0008006" key="3">
    <source>
        <dbReference type="Google" id="ProtNLM"/>
    </source>
</evidence>
<evidence type="ECO:0000313" key="2">
    <source>
        <dbReference type="Proteomes" id="UP000824120"/>
    </source>
</evidence>
<reference evidence="1 2" key="1">
    <citation type="submission" date="2020-09" db="EMBL/GenBank/DDBJ databases">
        <title>De no assembly of potato wild relative species, Solanum commersonii.</title>
        <authorList>
            <person name="Cho K."/>
        </authorList>
    </citation>
    <scope>NUCLEOTIDE SEQUENCE [LARGE SCALE GENOMIC DNA]</scope>
    <source>
        <strain evidence="1">LZ3.2</strain>
        <tissue evidence="1">Leaf</tissue>
    </source>
</reference>
<dbReference type="SUPFAM" id="SSF50249">
    <property type="entry name" value="Nucleic acid-binding proteins"/>
    <property type="match status" value="1"/>
</dbReference>
<dbReference type="InterPro" id="IPR012340">
    <property type="entry name" value="NA-bd_OB-fold"/>
</dbReference>
<keyword evidence="2" id="KW-1185">Reference proteome</keyword>
<protein>
    <recommendedName>
        <fullName evidence="3">Replication protein A OB domain-containing protein</fullName>
    </recommendedName>
</protein>
<dbReference type="OrthoDB" id="1098850at2759"/>
<accession>A0A9J6B0K0</accession>
<dbReference type="AlphaFoldDB" id="A0A9J6B0K0"/>
<name>A0A9J6B0K0_SOLCO</name>
<dbReference type="EMBL" id="JACXVP010000001">
    <property type="protein sequence ID" value="KAG5630217.1"/>
    <property type="molecule type" value="Genomic_DNA"/>
</dbReference>
<dbReference type="Proteomes" id="UP000824120">
    <property type="component" value="Chromosome 1"/>
</dbReference>
<gene>
    <name evidence="1" type="ORF">H5410_001934</name>
</gene>
<evidence type="ECO:0000313" key="1">
    <source>
        <dbReference type="EMBL" id="KAG5630217.1"/>
    </source>
</evidence>
<dbReference type="Gene3D" id="2.40.50.140">
    <property type="entry name" value="Nucleic acid-binding proteins"/>
    <property type="match status" value="1"/>
</dbReference>
<organism evidence="1 2">
    <name type="scientific">Solanum commersonii</name>
    <name type="common">Commerson's wild potato</name>
    <name type="synonym">Commerson's nightshade</name>
    <dbReference type="NCBI Taxonomy" id="4109"/>
    <lineage>
        <taxon>Eukaryota</taxon>
        <taxon>Viridiplantae</taxon>
        <taxon>Streptophyta</taxon>
        <taxon>Embryophyta</taxon>
        <taxon>Tracheophyta</taxon>
        <taxon>Spermatophyta</taxon>
        <taxon>Magnoliopsida</taxon>
        <taxon>eudicotyledons</taxon>
        <taxon>Gunneridae</taxon>
        <taxon>Pentapetalae</taxon>
        <taxon>asterids</taxon>
        <taxon>lamiids</taxon>
        <taxon>Solanales</taxon>
        <taxon>Solanaceae</taxon>
        <taxon>Solanoideae</taxon>
        <taxon>Solaneae</taxon>
        <taxon>Solanum</taxon>
    </lineage>
</organism>
<comment type="caution">
    <text evidence="1">The sequence shown here is derived from an EMBL/GenBank/DDBJ whole genome shotgun (WGS) entry which is preliminary data.</text>
</comment>